<dbReference type="EMBL" id="JAARZO010000003">
    <property type="protein sequence ID" value="MBC2287950.1"/>
    <property type="molecule type" value="Genomic_DNA"/>
</dbReference>
<protein>
    <submittedName>
        <fullName evidence="3">DUF1672 family protein</fullName>
    </submittedName>
</protein>
<proteinExistence type="predicted"/>
<gene>
    <name evidence="2" type="ORF">HB839_10265</name>
    <name evidence="3" type="ORF">HCB47_10010</name>
</gene>
<comment type="caution">
    <text evidence="3">The sequence shown here is derived from an EMBL/GenBank/DDBJ whole genome shotgun (WGS) entry which is preliminary data.</text>
</comment>
<feature type="signal peptide" evidence="1">
    <location>
        <begin position="1"/>
        <end position="21"/>
    </location>
</feature>
<evidence type="ECO:0000256" key="1">
    <source>
        <dbReference type="SAM" id="SignalP"/>
    </source>
</evidence>
<dbReference type="Proteomes" id="UP000518829">
    <property type="component" value="Unassembled WGS sequence"/>
</dbReference>
<keyword evidence="1" id="KW-0732">Signal</keyword>
<evidence type="ECO:0000313" key="5">
    <source>
        <dbReference type="Proteomes" id="UP000558070"/>
    </source>
</evidence>
<evidence type="ECO:0000313" key="4">
    <source>
        <dbReference type="Proteomes" id="UP000518829"/>
    </source>
</evidence>
<dbReference type="EMBL" id="JAARPH010000003">
    <property type="protein sequence ID" value="MBC1375910.1"/>
    <property type="molecule type" value="Genomic_DNA"/>
</dbReference>
<organism evidence="3 5">
    <name type="scientific">Listeria farberi</name>
    <dbReference type="NCBI Taxonomy" id="2713500"/>
    <lineage>
        <taxon>Bacteria</taxon>
        <taxon>Bacillati</taxon>
        <taxon>Bacillota</taxon>
        <taxon>Bacilli</taxon>
        <taxon>Bacillales</taxon>
        <taxon>Listeriaceae</taxon>
        <taxon>Listeria</taxon>
    </lineage>
</organism>
<dbReference type="Pfam" id="PF07901">
    <property type="entry name" value="DUF1672"/>
    <property type="match status" value="1"/>
</dbReference>
<keyword evidence="4" id="KW-1185">Reference proteome</keyword>
<feature type="chain" id="PRO_5038591042" evidence="1">
    <location>
        <begin position="22"/>
        <end position="289"/>
    </location>
</feature>
<dbReference type="PROSITE" id="PS51257">
    <property type="entry name" value="PROKAR_LIPOPROTEIN"/>
    <property type="match status" value="1"/>
</dbReference>
<dbReference type="InterPro" id="IPR012873">
    <property type="entry name" value="DUF1672"/>
</dbReference>
<accession>A0A7X0ZIP1</accession>
<name>A0A7X0ZIP1_9LIST</name>
<sequence>MKKIILSLFAAVFLLSGCFNMNEKTEQEKAQEGTTPVQEYVGQGFSFVDGEKSAERVKEYEEEIKQKAIEYVQAKYKTKVKVNNVVPARNAAVVMVESEEPIQFHTYVIVGLILNKDEVGNARSDEGEVEKAIVGGLYAKAYEEEFKNLDVFAEKIAKENNLLGMRAEAIDKTASDGYTSNYYFLSIFALDYPSVYNAYLENPKISAEELKKLFEKDDSTSKNISIPMKFFVRGNKLPEQGVADNLASEIKQEEGIPKGRYAVLIYKNFIVDRVGLPDGESVDVEGIIK</sequence>
<evidence type="ECO:0000313" key="3">
    <source>
        <dbReference type="EMBL" id="MBC2287950.1"/>
    </source>
</evidence>
<evidence type="ECO:0000313" key="2">
    <source>
        <dbReference type="EMBL" id="MBC1375910.1"/>
    </source>
</evidence>
<reference evidence="4 5" key="1">
    <citation type="submission" date="2020-03" db="EMBL/GenBank/DDBJ databases">
        <title>Soil Listeria distribution.</title>
        <authorList>
            <person name="Liao J."/>
            <person name="Wiedmann M."/>
        </authorList>
    </citation>
    <scope>NUCLEOTIDE SEQUENCE [LARGE SCALE GENOMIC DNA]</scope>
    <source>
        <strain evidence="3 5">FSL L7-0072</strain>
        <strain evidence="2 4">FSL L7-1699</strain>
    </source>
</reference>
<dbReference type="Proteomes" id="UP000558070">
    <property type="component" value="Unassembled WGS sequence"/>
</dbReference>
<dbReference type="RefSeq" id="WP_185319570.1">
    <property type="nucleotide sequence ID" value="NZ_JAARPH010000003.1"/>
</dbReference>
<dbReference type="AlphaFoldDB" id="A0A7X0ZIP1"/>